<dbReference type="EMBL" id="CAKKNE010000003">
    <property type="protein sequence ID" value="CAH0372142.1"/>
    <property type="molecule type" value="Genomic_DNA"/>
</dbReference>
<evidence type="ECO:0000313" key="1">
    <source>
        <dbReference type="EMBL" id="CAH0372142.1"/>
    </source>
</evidence>
<keyword evidence="2" id="KW-1185">Reference proteome</keyword>
<gene>
    <name evidence="1" type="ORF">PECAL_3P21200</name>
</gene>
<dbReference type="AlphaFoldDB" id="A0A8J2WX96"/>
<proteinExistence type="predicted"/>
<evidence type="ECO:0008006" key="3">
    <source>
        <dbReference type="Google" id="ProtNLM"/>
    </source>
</evidence>
<protein>
    <recommendedName>
        <fullName evidence="3">3-methyladenine DNA glycosylase</fullName>
    </recommendedName>
</protein>
<dbReference type="OrthoDB" id="10264981at2759"/>
<name>A0A8J2WX96_9STRA</name>
<dbReference type="Proteomes" id="UP000789595">
    <property type="component" value="Unassembled WGS sequence"/>
</dbReference>
<organism evidence="1 2">
    <name type="scientific">Pelagomonas calceolata</name>
    <dbReference type="NCBI Taxonomy" id="35677"/>
    <lineage>
        <taxon>Eukaryota</taxon>
        <taxon>Sar</taxon>
        <taxon>Stramenopiles</taxon>
        <taxon>Ochrophyta</taxon>
        <taxon>Pelagophyceae</taxon>
        <taxon>Pelagomonadales</taxon>
        <taxon>Pelagomonadaceae</taxon>
        <taxon>Pelagomonas</taxon>
    </lineage>
</organism>
<accession>A0A8J2WX96</accession>
<comment type="caution">
    <text evidence="1">The sequence shown here is derived from an EMBL/GenBank/DDBJ whole genome shotgun (WGS) entry which is preliminary data.</text>
</comment>
<sequence length="318" mass="35423">MRRCAAVLAMLRAAAIVPRTRWQPQAERHLARVTKLLGAAPDVAAARSRDDPLLNFVFTYYGSDLGAAANLGRWCPPVGVAIEASQDDRERLWRGIESSGSYDPRKLPKKRLAALERGRAALAATRKRPPIWHCYGLHEWAMLYRPDGAPQPHKHQSLPLRVDQATINRVVEADEIKCTHFDAFRFFAPEATDKNRHALTRQTQLDHEQPACVHANMDLLRYALRLAPFVDASLIGDALDVALQARDLDIRASPYLLAGAVPVEVETTAGRKEYVRRQAAVHDAAAPVRDRLLAAYDDFFLAHALVPDARAEEAKLVV</sequence>
<reference evidence="1" key="1">
    <citation type="submission" date="2021-11" db="EMBL/GenBank/DDBJ databases">
        <authorList>
            <consortium name="Genoscope - CEA"/>
            <person name="William W."/>
        </authorList>
    </citation>
    <scope>NUCLEOTIDE SEQUENCE</scope>
</reference>
<evidence type="ECO:0000313" key="2">
    <source>
        <dbReference type="Proteomes" id="UP000789595"/>
    </source>
</evidence>